<accession>A0A1I7ZCW6</accession>
<protein>
    <submittedName>
        <fullName evidence="2">Secreted protein</fullName>
    </submittedName>
</protein>
<proteinExistence type="predicted"/>
<evidence type="ECO:0000313" key="2">
    <source>
        <dbReference type="WBParaSite" id="L893_g25266.t1"/>
    </source>
</evidence>
<dbReference type="AlphaFoldDB" id="A0A1I7ZCW6"/>
<name>A0A1I7ZCW6_9BILA</name>
<reference evidence="2" key="1">
    <citation type="submission" date="2016-11" db="UniProtKB">
        <authorList>
            <consortium name="WormBaseParasite"/>
        </authorList>
    </citation>
    <scope>IDENTIFICATION</scope>
</reference>
<keyword evidence="1" id="KW-1185">Reference proteome</keyword>
<organism evidence="1 2">
    <name type="scientific">Steinernema glaseri</name>
    <dbReference type="NCBI Taxonomy" id="37863"/>
    <lineage>
        <taxon>Eukaryota</taxon>
        <taxon>Metazoa</taxon>
        <taxon>Ecdysozoa</taxon>
        <taxon>Nematoda</taxon>
        <taxon>Chromadorea</taxon>
        <taxon>Rhabditida</taxon>
        <taxon>Tylenchina</taxon>
        <taxon>Panagrolaimomorpha</taxon>
        <taxon>Strongyloidoidea</taxon>
        <taxon>Steinernematidae</taxon>
        <taxon>Steinernema</taxon>
    </lineage>
</organism>
<evidence type="ECO:0000313" key="1">
    <source>
        <dbReference type="Proteomes" id="UP000095287"/>
    </source>
</evidence>
<dbReference type="Proteomes" id="UP000095287">
    <property type="component" value="Unplaced"/>
</dbReference>
<sequence length="113" mass="12664">MPSKVKDRKNILKNTVIALLSRNIAYIAGPAGITPKARGMTDCTTSVMVNMRCILFVFSQLWLKDVSRTQMTLRLKAAHEMMMNTNKRSTMPPRMYTCVYILTVNDASVCGTS</sequence>
<dbReference type="WBParaSite" id="L893_g25266.t1">
    <property type="protein sequence ID" value="L893_g25266.t1"/>
    <property type="gene ID" value="L893_g25266"/>
</dbReference>